<gene>
    <name evidence="9" type="ORF">CBI38_35545</name>
</gene>
<dbReference type="RefSeq" id="WP_230990467.1">
    <property type="nucleotide sequence ID" value="NZ_CP021356.1"/>
</dbReference>
<evidence type="ECO:0000313" key="9">
    <source>
        <dbReference type="EMBL" id="AWK76752.1"/>
    </source>
</evidence>
<dbReference type="GO" id="GO:0033214">
    <property type="term" value="P:siderophore-iron import into cell"/>
    <property type="evidence" value="ECO:0007669"/>
    <property type="project" value="TreeGrafter"/>
</dbReference>
<dbReference type="PANTHER" id="PTHR30472">
    <property type="entry name" value="FERRIC ENTEROBACTIN TRANSPORT SYSTEM PERMEASE PROTEIN"/>
    <property type="match status" value="1"/>
</dbReference>
<evidence type="ECO:0000256" key="2">
    <source>
        <dbReference type="ARBA" id="ARBA00007935"/>
    </source>
</evidence>
<feature type="transmembrane region" description="Helical" evidence="8">
    <location>
        <begin position="101"/>
        <end position="120"/>
    </location>
</feature>
<dbReference type="GO" id="GO:0005886">
    <property type="term" value="C:plasma membrane"/>
    <property type="evidence" value="ECO:0007669"/>
    <property type="project" value="UniProtKB-SubCell"/>
</dbReference>
<evidence type="ECO:0000256" key="1">
    <source>
        <dbReference type="ARBA" id="ARBA00004651"/>
    </source>
</evidence>
<evidence type="ECO:0000256" key="3">
    <source>
        <dbReference type="ARBA" id="ARBA00022448"/>
    </source>
</evidence>
<dbReference type="GO" id="GO:0022857">
    <property type="term" value="F:transmembrane transporter activity"/>
    <property type="evidence" value="ECO:0007669"/>
    <property type="project" value="InterPro"/>
</dbReference>
<dbReference type="EMBL" id="CP021356">
    <property type="protein sequence ID" value="AWK76752.1"/>
    <property type="molecule type" value="Genomic_DNA"/>
</dbReference>
<reference evidence="9 10" key="1">
    <citation type="submission" date="2017-05" db="EMBL/GenBank/DDBJ databases">
        <title>Isolation of Rhodococcus sp. S2-17 biodegrading of BP-3.</title>
        <authorList>
            <person name="Lee Y."/>
            <person name="Kim K.H."/>
            <person name="Chun B.H."/>
            <person name="Jung H.S."/>
            <person name="Jeon C.O."/>
        </authorList>
    </citation>
    <scope>NUCLEOTIDE SEQUENCE [LARGE SCALE GENOMIC DNA]</scope>
    <source>
        <strain evidence="9 10">S2-17</strain>
        <plasmid evidence="10">prb29</plasmid>
    </source>
</reference>
<keyword evidence="4" id="KW-1003">Cell membrane</keyword>
<evidence type="ECO:0000256" key="8">
    <source>
        <dbReference type="SAM" id="Phobius"/>
    </source>
</evidence>
<evidence type="ECO:0000256" key="4">
    <source>
        <dbReference type="ARBA" id="ARBA00022475"/>
    </source>
</evidence>
<dbReference type="FunFam" id="1.10.3470.10:FF:000001">
    <property type="entry name" value="Vitamin B12 ABC transporter permease BtuC"/>
    <property type="match status" value="1"/>
</dbReference>
<evidence type="ECO:0000313" key="10">
    <source>
        <dbReference type="Proteomes" id="UP000245711"/>
    </source>
</evidence>
<keyword evidence="5 8" id="KW-0812">Transmembrane</keyword>
<feature type="transmembrane region" description="Helical" evidence="8">
    <location>
        <begin position="286"/>
        <end position="311"/>
    </location>
</feature>
<dbReference type="CDD" id="cd06550">
    <property type="entry name" value="TM_ABC_iron-siderophores_like"/>
    <property type="match status" value="1"/>
</dbReference>
<feature type="transmembrane region" description="Helical" evidence="8">
    <location>
        <begin position="17"/>
        <end position="38"/>
    </location>
</feature>
<dbReference type="InterPro" id="IPR037294">
    <property type="entry name" value="ABC_BtuC-like"/>
</dbReference>
<keyword evidence="7 8" id="KW-0472">Membrane</keyword>
<feature type="transmembrane region" description="Helical" evidence="8">
    <location>
        <begin position="245"/>
        <end position="274"/>
    </location>
</feature>
<feature type="transmembrane region" description="Helical" evidence="8">
    <location>
        <begin position="127"/>
        <end position="147"/>
    </location>
</feature>
<keyword evidence="9" id="KW-0614">Plasmid</keyword>
<feature type="transmembrane region" description="Helical" evidence="8">
    <location>
        <begin position="72"/>
        <end position="89"/>
    </location>
</feature>
<dbReference type="Proteomes" id="UP000245711">
    <property type="component" value="Plasmid pRB29"/>
</dbReference>
<dbReference type="SUPFAM" id="SSF81345">
    <property type="entry name" value="ABC transporter involved in vitamin B12 uptake, BtuC"/>
    <property type="match status" value="1"/>
</dbReference>
<evidence type="ECO:0000256" key="6">
    <source>
        <dbReference type="ARBA" id="ARBA00022989"/>
    </source>
</evidence>
<feature type="transmembrane region" description="Helical" evidence="8">
    <location>
        <begin position="317"/>
        <end position="335"/>
    </location>
</feature>
<feature type="transmembrane region" description="Helical" evidence="8">
    <location>
        <begin position="159"/>
        <end position="182"/>
    </location>
</feature>
<dbReference type="KEGG" id="roz:CBI38_35545"/>
<keyword evidence="3" id="KW-0813">Transport</keyword>
<comment type="similarity">
    <text evidence="2">Belongs to the binding-protein-dependent transport system permease family. FecCD subfamily.</text>
</comment>
<sequence length="343" mass="33876">MTVPASLGRVPLRSGQLAAGMVVLAGALVLVAVTGLAVGTRALPVAEVLAVLGGAREGDAAIIILEQRLPRTVLGLAVGAALGVAGVAAQGLTRNPLADPALLGVSAGAALSVVLGISFFGTGALPAHIGFAIVGAALAGAAVLLLAGRSDVRTNSTELALAGVAVSALLAAATTTLVLIDADTLEEYRFWAVGALSGRGNSTAALVVPVLGVAVLLGWACARWLDALALGDEAARALGLRLGRIRLAIGATVVLLTGVAVAATGPIGFIGLAVPHAARALTGARHGWLVPYAALLGGTLLVLADVLGRIVVRPGELQVGIVTAVVGAPVVLVVLRRIRTAAR</sequence>
<evidence type="ECO:0000256" key="7">
    <source>
        <dbReference type="ARBA" id="ARBA00023136"/>
    </source>
</evidence>
<evidence type="ECO:0000256" key="5">
    <source>
        <dbReference type="ARBA" id="ARBA00022692"/>
    </source>
</evidence>
<dbReference type="Pfam" id="PF01032">
    <property type="entry name" value="FecCD"/>
    <property type="match status" value="1"/>
</dbReference>
<accession>A0A2S2C7D1</accession>
<dbReference type="Gene3D" id="1.10.3470.10">
    <property type="entry name" value="ABC transporter involved in vitamin B12 uptake, BtuC"/>
    <property type="match status" value="1"/>
</dbReference>
<geneLocation type="plasmid" evidence="10">
    <name>prb29</name>
</geneLocation>
<comment type="subcellular location">
    <subcellularLocation>
        <location evidence="1">Cell membrane</location>
        <topology evidence="1">Multi-pass membrane protein</topology>
    </subcellularLocation>
</comment>
<keyword evidence="6 8" id="KW-1133">Transmembrane helix</keyword>
<dbReference type="PANTHER" id="PTHR30472:SF1">
    <property type="entry name" value="FE(3+) DICITRATE TRANSPORT SYSTEM PERMEASE PROTEIN FECC-RELATED"/>
    <property type="match status" value="1"/>
</dbReference>
<organism evidence="9 10">
    <name type="scientific">Rhodococcus oxybenzonivorans</name>
    <dbReference type="NCBI Taxonomy" id="1990687"/>
    <lineage>
        <taxon>Bacteria</taxon>
        <taxon>Bacillati</taxon>
        <taxon>Actinomycetota</taxon>
        <taxon>Actinomycetes</taxon>
        <taxon>Mycobacteriales</taxon>
        <taxon>Nocardiaceae</taxon>
        <taxon>Rhodococcus</taxon>
    </lineage>
</organism>
<dbReference type="InterPro" id="IPR000522">
    <property type="entry name" value="ABC_transptr_permease_BtuC"/>
</dbReference>
<protein>
    <submittedName>
        <fullName evidence="9">Iron ABC transporter permease</fullName>
    </submittedName>
</protein>
<name>A0A2S2C7D1_9NOCA</name>
<proteinExistence type="inferred from homology"/>
<dbReference type="AlphaFoldDB" id="A0A2S2C7D1"/>
<feature type="transmembrane region" description="Helical" evidence="8">
    <location>
        <begin position="203"/>
        <end position="225"/>
    </location>
</feature>
<keyword evidence="10" id="KW-1185">Reference proteome</keyword>